<dbReference type="Gene3D" id="2.30.110.10">
    <property type="entry name" value="Electron Transport, Fmn-binding Protein, Chain A"/>
    <property type="match status" value="1"/>
</dbReference>
<name>A0AAW0GNK2_9APHY</name>
<keyword evidence="3" id="KW-0288">FMN</keyword>
<evidence type="ECO:0000256" key="3">
    <source>
        <dbReference type="ARBA" id="ARBA00022643"/>
    </source>
</evidence>
<dbReference type="PANTHER" id="PTHR33798">
    <property type="entry name" value="FLAVOPROTEIN OXYGENASE"/>
    <property type="match status" value="1"/>
</dbReference>
<gene>
    <name evidence="7" type="ORF">QCA50_003002</name>
</gene>
<dbReference type="EMBL" id="JASBNA010000003">
    <property type="protein sequence ID" value="KAK7693434.1"/>
    <property type="molecule type" value="Genomic_DNA"/>
</dbReference>
<comment type="similarity">
    <text evidence="4">Belongs to the flavoredoxin family.</text>
</comment>
<reference evidence="7 8" key="1">
    <citation type="submission" date="2022-09" db="EMBL/GenBank/DDBJ databases">
        <authorList>
            <person name="Palmer J.M."/>
        </authorList>
    </citation>
    <scope>NUCLEOTIDE SEQUENCE [LARGE SCALE GENOMIC DNA]</scope>
    <source>
        <strain evidence="7 8">DSM 7382</strain>
    </source>
</reference>
<dbReference type="Proteomes" id="UP001385951">
    <property type="component" value="Unassembled WGS sequence"/>
</dbReference>
<dbReference type="AlphaFoldDB" id="A0AAW0GNK2"/>
<evidence type="ECO:0000313" key="7">
    <source>
        <dbReference type="EMBL" id="KAK7693434.1"/>
    </source>
</evidence>
<evidence type="ECO:0000256" key="2">
    <source>
        <dbReference type="ARBA" id="ARBA00022630"/>
    </source>
</evidence>
<evidence type="ECO:0000259" key="6">
    <source>
        <dbReference type="SMART" id="SM00903"/>
    </source>
</evidence>
<evidence type="ECO:0000313" key="8">
    <source>
        <dbReference type="Proteomes" id="UP001385951"/>
    </source>
</evidence>
<accession>A0AAW0GNK2</accession>
<dbReference type="SMART" id="SM00903">
    <property type="entry name" value="Flavin_Reduct"/>
    <property type="match status" value="1"/>
</dbReference>
<feature type="domain" description="Flavin reductase like" evidence="6">
    <location>
        <begin position="65"/>
        <end position="221"/>
    </location>
</feature>
<proteinExistence type="inferred from homology"/>
<comment type="caution">
    <text evidence="7">The sequence shown here is derived from an EMBL/GenBank/DDBJ whole genome shotgun (WGS) entry which is preliminary data.</text>
</comment>
<dbReference type="InterPro" id="IPR002563">
    <property type="entry name" value="Flavin_Rdtase-like_dom"/>
</dbReference>
<dbReference type="InterPro" id="IPR012349">
    <property type="entry name" value="Split_barrel_FMN-bd"/>
</dbReference>
<protein>
    <recommendedName>
        <fullName evidence="6">Flavin reductase like domain-containing protein</fullName>
    </recommendedName>
</protein>
<evidence type="ECO:0000256" key="5">
    <source>
        <dbReference type="SAM" id="MobiDB-lite"/>
    </source>
</evidence>
<keyword evidence="2" id="KW-0285">Flavoprotein</keyword>
<feature type="compositionally biased region" description="Polar residues" evidence="5">
    <location>
        <begin position="1"/>
        <end position="21"/>
    </location>
</feature>
<dbReference type="Pfam" id="PF01613">
    <property type="entry name" value="Flavin_Reduct"/>
    <property type="match status" value="1"/>
</dbReference>
<dbReference type="SUPFAM" id="SSF50475">
    <property type="entry name" value="FMN-binding split barrel"/>
    <property type="match status" value="1"/>
</dbReference>
<comment type="cofactor">
    <cofactor evidence="1">
        <name>FMN</name>
        <dbReference type="ChEBI" id="CHEBI:58210"/>
    </cofactor>
</comment>
<dbReference type="PANTHER" id="PTHR33798:SF5">
    <property type="entry name" value="FLAVIN REDUCTASE LIKE DOMAIN-CONTAINING PROTEIN"/>
    <property type="match status" value="1"/>
</dbReference>
<sequence length="263" mass="28903">MASELPSFTPSAFELSQSPNPSFKFGQKVEATAEGRKWLEGEKEGWKVIEAGAEDPRKLYALMISGVTPRPVAFVSSISADGIENLGLFSWFNMVSAYPPVVSISVTAIPRVKDTALNIRATKEFTVNVISTPWIDNANACSIDAPNEVTEWPLSGLTKAPSLHVKPPRVKESAFSMECELFQDIDIKHPDTGASTQVLILGLVKTIHVRNDMLTERGTLDPDKFQPVGRLGDILYSTLGKGYRIARPAWSDEKETVIELNKL</sequence>
<evidence type="ECO:0000256" key="1">
    <source>
        <dbReference type="ARBA" id="ARBA00001917"/>
    </source>
</evidence>
<organism evidence="7 8">
    <name type="scientific">Cerrena zonata</name>
    <dbReference type="NCBI Taxonomy" id="2478898"/>
    <lineage>
        <taxon>Eukaryota</taxon>
        <taxon>Fungi</taxon>
        <taxon>Dikarya</taxon>
        <taxon>Basidiomycota</taxon>
        <taxon>Agaricomycotina</taxon>
        <taxon>Agaricomycetes</taxon>
        <taxon>Polyporales</taxon>
        <taxon>Cerrenaceae</taxon>
        <taxon>Cerrena</taxon>
    </lineage>
</organism>
<evidence type="ECO:0000256" key="4">
    <source>
        <dbReference type="ARBA" id="ARBA00038054"/>
    </source>
</evidence>
<feature type="region of interest" description="Disordered" evidence="5">
    <location>
        <begin position="1"/>
        <end position="24"/>
    </location>
</feature>
<keyword evidence="8" id="KW-1185">Reference proteome</keyword>
<dbReference type="GO" id="GO:0010181">
    <property type="term" value="F:FMN binding"/>
    <property type="evidence" value="ECO:0007669"/>
    <property type="project" value="InterPro"/>
</dbReference>